<keyword evidence="1" id="KW-0285">Flavoprotein</keyword>
<dbReference type="InterPro" id="IPR011251">
    <property type="entry name" value="Luciferase-like_dom"/>
</dbReference>
<dbReference type="OrthoDB" id="9814695at2"/>
<dbReference type="PANTHER" id="PTHR42847:SF4">
    <property type="entry name" value="ALKANESULFONATE MONOOXYGENASE-RELATED"/>
    <property type="match status" value="1"/>
</dbReference>
<keyword evidence="7" id="KW-1185">Reference proteome</keyword>
<dbReference type="SUPFAM" id="SSF51679">
    <property type="entry name" value="Bacterial luciferase-like"/>
    <property type="match status" value="1"/>
</dbReference>
<accession>A0A4R1HM05</accession>
<keyword evidence="2" id="KW-0288">FMN</keyword>
<gene>
    <name evidence="6" type="ORF">EV378_6061</name>
</gene>
<dbReference type="EMBL" id="SMFZ01000002">
    <property type="protein sequence ID" value="TCK22063.1"/>
    <property type="molecule type" value="Genomic_DNA"/>
</dbReference>
<sequence length="392" mass="42510">MPALTLHWFLPTNGDGRQLVGGGHGVGTGSAGAIRPASIEYLTQVARAAEQVGFEAVLTPTGLWCEDAWLTTAMLIARTERLKFLVAFRPGALSPTLAAQQAATYQRHSGGRLLLNIVTGGESFEQRAYGDFLDKDGRYERTDEFLRVVRALWRGETIDLDGKHVHVEGAFLDRLPDPVPPVYFGGSSPIAGEVAAEHSDVYLTWGEPPEQVADKIAWVRRLAAERGRTVRFGIRLHVITRDTAEEAWAQAQSLLSALDEDTIAEVQAGLAQSESVGQRRMRELHGGRHGGDARSLEIAPNLWAGVGLVRGGAGTALVGSHAEVADRIAEYHEIGIDEFVLSGYPHLEEAWWMGEGVMPILRRRGLWEPPAGGGLAEDAPRSVPFAAVRPGR</sequence>
<comment type="caution">
    <text evidence="6">The sequence shown here is derived from an EMBL/GenBank/DDBJ whole genome shotgun (WGS) entry which is preliminary data.</text>
</comment>
<dbReference type="CDD" id="cd01094">
    <property type="entry name" value="Alkanesulfonate_monoxygenase"/>
    <property type="match status" value="1"/>
</dbReference>
<organism evidence="6 7">
    <name type="scientific">Pseudonocardia endophytica</name>
    <dbReference type="NCBI Taxonomy" id="401976"/>
    <lineage>
        <taxon>Bacteria</taxon>
        <taxon>Bacillati</taxon>
        <taxon>Actinomycetota</taxon>
        <taxon>Actinomycetes</taxon>
        <taxon>Pseudonocardiales</taxon>
        <taxon>Pseudonocardiaceae</taxon>
        <taxon>Pseudonocardia</taxon>
    </lineage>
</organism>
<name>A0A4R1HM05_PSEEN</name>
<reference evidence="6 7" key="1">
    <citation type="submission" date="2019-03" db="EMBL/GenBank/DDBJ databases">
        <title>Sequencing the genomes of 1000 actinobacteria strains.</title>
        <authorList>
            <person name="Klenk H.-P."/>
        </authorList>
    </citation>
    <scope>NUCLEOTIDE SEQUENCE [LARGE SCALE GENOMIC DNA]</scope>
    <source>
        <strain evidence="6 7">DSM 44969</strain>
    </source>
</reference>
<dbReference type="GO" id="GO:0008726">
    <property type="term" value="F:alkanesulfonate monooxygenase activity"/>
    <property type="evidence" value="ECO:0007669"/>
    <property type="project" value="TreeGrafter"/>
</dbReference>
<dbReference type="PANTHER" id="PTHR42847">
    <property type="entry name" value="ALKANESULFONATE MONOOXYGENASE"/>
    <property type="match status" value="1"/>
</dbReference>
<proteinExistence type="predicted"/>
<dbReference type="RefSeq" id="WP_132430731.1">
    <property type="nucleotide sequence ID" value="NZ_SMFZ01000002.1"/>
</dbReference>
<dbReference type="Gene3D" id="3.20.20.30">
    <property type="entry name" value="Luciferase-like domain"/>
    <property type="match status" value="1"/>
</dbReference>
<dbReference type="InterPro" id="IPR036661">
    <property type="entry name" value="Luciferase-like_sf"/>
</dbReference>
<evidence type="ECO:0000256" key="4">
    <source>
        <dbReference type="ARBA" id="ARBA00023033"/>
    </source>
</evidence>
<keyword evidence="4 6" id="KW-0503">Monooxygenase</keyword>
<evidence type="ECO:0000313" key="7">
    <source>
        <dbReference type="Proteomes" id="UP000295560"/>
    </source>
</evidence>
<evidence type="ECO:0000256" key="3">
    <source>
        <dbReference type="ARBA" id="ARBA00023002"/>
    </source>
</evidence>
<dbReference type="GO" id="GO:0046306">
    <property type="term" value="P:alkanesulfonate catabolic process"/>
    <property type="evidence" value="ECO:0007669"/>
    <property type="project" value="TreeGrafter"/>
</dbReference>
<evidence type="ECO:0000256" key="1">
    <source>
        <dbReference type="ARBA" id="ARBA00022630"/>
    </source>
</evidence>
<evidence type="ECO:0000313" key="6">
    <source>
        <dbReference type="EMBL" id="TCK22063.1"/>
    </source>
</evidence>
<protein>
    <submittedName>
        <fullName evidence="6">Alkanesulfonate monooxygenase</fullName>
    </submittedName>
</protein>
<keyword evidence="3" id="KW-0560">Oxidoreductase</keyword>
<evidence type="ECO:0000259" key="5">
    <source>
        <dbReference type="Pfam" id="PF00296"/>
    </source>
</evidence>
<dbReference type="Pfam" id="PF00296">
    <property type="entry name" value="Bac_luciferase"/>
    <property type="match status" value="1"/>
</dbReference>
<evidence type="ECO:0000256" key="2">
    <source>
        <dbReference type="ARBA" id="ARBA00022643"/>
    </source>
</evidence>
<feature type="domain" description="Luciferase-like" evidence="5">
    <location>
        <begin position="18"/>
        <end position="338"/>
    </location>
</feature>
<dbReference type="InterPro" id="IPR050172">
    <property type="entry name" value="SsuD_RutA_monooxygenase"/>
</dbReference>
<dbReference type="Proteomes" id="UP000295560">
    <property type="component" value="Unassembled WGS sequence"/>
</dbReference>
<dbReference type="AlphaFoldDB" id="A0A4R1HM05"/>